<reference evidence="1 2" key="1">
    <citation type="submission" date="2015-12" db="EMBL/GenBank/DDBJ databases">
        <title>Draft genome sequence of Moniliophthora roreri, the causal agent of frosty pod rot of cacao.</title>
        <authorList>
            <person name="Aime M.C."/>
            <person name="Diaz-Valderrama J.R."/>
            <person name="Kijpornyongpan T."/>
            <person name="Phillips-Mora W."/>
        </authorList>
    </citation>
    <scope>NUCLEOTIDE SEQUENCE [LARGE SCALE GENOMIC DNA]</scope>
    <source>
        <strain evidence="1 2">MCA 2952</strain>
    </source>
</reference>
<gene>
    <name evidence="1" type="ORF">WG66_9765</name>
</gene>
<comment type="caution">
    <text evidence="1">The sequence shown here is derived from an EMBL/GenBank/DDBJ whole genome shotgun (WGS) entry which is preliminary data.</text>
</comment>
<evidence type="ECO:0000313" key="2">
    <source>
        <dbReference type="Proteomes" id="UP000054988"/>
    </source>
</evidence>
<dbReference type="AlphaFoldDB" id="A0A0W0FMW9"/>
<dbReference type="Proteomes" id="UP000054988">
    <property type="component" value="Unassembled WGS sequence"/>
</dbReference>
<sequence length="90" mass="9979">MTLIRAGNHGRLNILVPRMFALLSTSRISVDVNADYVPGAGQKKGIERVEAMVFLDKMQAVAGFQNDLEAIKVVARYANVRLFSFVPKDK</sequence>
<evidence type="ECO:0000313" key="1">
    <source>
        <dbReference type="EMBL" id="KTB37662.1"/>
    </source>
</evidence>
<name>A0A0W0FMW9_MONRR</name>
<dbReference type="EMBL" id="LATX01001833">
    <property type="protein sequence ID" value="KTB37662.1"/>
    <property type="molecule type" value="Genomic_DNA"/>
</dbReference>
<protein>
    <submittedName>
        <fullName evidence="1">Uncharacterized protein</fullName>
    </submittedName>
</protein>
<accession>A0A0W0FMW9</accession>
<organism evidence="1 2">
    <name type="scientific">Moniliophthora roreri</name>
    <name type="common">Frosty pod rot fungus</name>
    <name type="synonym">Monilia roreri</name>
    <dbReference type="NCBI Taxonomy" id="221103"/>
    <lineage>
        <taxon>Eukaryota</taxon>
        <taxon>Fungi</taxon>
        <taxon>Dikarya</taxon>
        <taxon>Basidiomycota</taxon>
        <taxon>Agaricomycotina</taxon>
        <taxon>Agaricomycetes</taxon>
        <taxon>Agaricomycetidae</taxon>
        <taxon>Agaricales</taxon>
        <taxon>Marasmiineae</taxon>
        <taxon>Marasmiaceae</taxon>
        <taxon>Moniliophthora</taxon>
    </lineage>
</organism>
<proteinExistence type="predicted"/>